<evidence type="ECO:0000313" key="4">
    <source>
        <dbReference type="Proteomes" id="UP001189429"/>
    </source>
</evidence>
<accession>A0ABN9T7L5</accession>
<sequence length="195" mass="21695">MLPLVGYRGATLDDGTSWRARMMWIFHIGNLVFVLVHAAVLVVVVFQVLQAEAASVEAMCDLSPDNDPWLRPAGSPGPEVLPTMPPKADPAACAMLVQEEKQHAPGRMVLWMLFTLPYWACAACAAYFSHDLYLQLRVRELTVRRGEDMGYAASDERRLGRAVVRHDRNAYGQEQVPSVRSEQGSMSVPQRTLSI</sequence>
<evidence type="ECO:0000256" key="2">
    <source>
        <dbReference type="SAM" id="Phobius"/>
    </source>
</evidence>
<protein>
    <recommendedName>
        <fullName evidence="5">Protein S-acyltransferase</fullName>
    </recommendedName>
</protein>
<name>A0ABN9T7L5_9DINO</name>
<evidence type="ECO:0000313" key="3">
    <source>
        <dbReference type="EMBL" id="CAK0841078.1"/>
    </source>
</evidence>
<evidence type="ECO:0000256" key="1">
    <source>
        <dbReference type="SAM" id="MobiDB-lite"/>
    </source>
</evidence>
<feature type="transmembrane region" description="Helical" evidence="2">
    <location>
        <begin position="108"/>
        <end position="129"/>
    </location>
</feature>
<dbReference type="Proteomes" id="UP001189429">
    <property type="component" value="Unassembled WGS sequence"/>
</dbReference>
<keyword evidence="2" id="KW-0812">Transmembrane</keyword>
<feature type="compositionally biased region" description="Polar residues" evidence="1">
    <location>
        <begin position="175"/>
        <end position="195"/>
    </location>
</feature>
<evidence type="ECO:0008006" key="5">
    <source>
        <dbReference type="Google" id="ProtNLM"/>
    </source>
</evidence>
<comment type="caution">
    <text evidence="3">The sequence shown here is derived from an EMBL/GenBank/DDBJ whole genome shotgun (WGS) entry which is preliminary data.</text>
</comment>
<reference evidence="3" key="1">
    <citation type="submission" date="2023-10" db="EMBL/GenBank/DDBJ databases">
        <authorList>
            <person name="Chen Y."/>
            <person name="Shah S."/>
            <person name="Dougan E. K."/>
            <person name="Thang M."/>
            <person name="Chan C."/>
        </authorList>
    </citation>
    <scope>NUCLEOTIDE SEQUENCE [LARGE SCALE GENOMIC DNA]</scope>
</reference>
<keyword evidence="4" id="KW-1185">Reference proteome</keyword>
<dbReference type="EMBL" id="CAUYUJ010014427">
    <property type="protein sequence ID" value="CAK0841078.1"/>
    <property type="molecule type" value="Genomic_DNA"/>
</dbReference>
<feature type="transmembrane region" description="Helical" evidence="2">
    <location>
        <begin position="24"/>
        <end position="49"/>
    </location>
</feature>
<keyword evidence="2" id="KW-1133">Transmembrane helix</keyword>
<organism evidence="3 4">
    <name type="scientific">Prorocentrum cordatum</name>
    <dbReference type="NCBI Taxonomy" id="2364126"/>
    <lineage>
        <taxon>Eukaryota</taxon>
        <taxon>Sar</taxon>
        <taxon>Alveolata</taxon>
        <taxon>Dinophyceae</taxon>
        <taxon>Prorocentrales</taxon>
        <taxon>Prorocentraceae</taxon>
        <taxon>Prorocentrum</taxon>
    </lineage>
</organism>
<proteinExistence type="predicted"/>
<keyword evidence="2" id="KW-0472">Membrane</keyword>
<feature type="region of interest" description="Disordered" evidence="1">
    <location>
        <begin position="173"/>
        <end position="195"/>
    </location>
</feature>
<gene>
    <name evidence="3" type="ORF">PCOR1329_LOCUS36372</name>
</gene>